<accession>A0A929PXG1</accession>
<proteinExistence type="predicted"/>
<gene>
    <name evidence="2" type="ORF">IRJ16_09985</name>
</gene>
<dbReference type="RefSeq" id="WP_194111395.1">
    <property type="nucleotide sequence ID" value="NZ_JADFFL010000003.1"/>
</dbReference>
<dbReference type="AlphaFoldDB" id="A0A929PXG1"/>
<dbReference type="EMBL" id="JADFFL010000003">
    <property type="protein sequence ID" value="MBE9662212.1"/>
    <property type="molecule type" value="Genomic_DNA"/>
</dbReference>
<comment type="caution">
    <text evidence="2">The sequence shown here is derived from an EMBL/GenBank/DDBJ whole genome shotgun (WGS) entry which is preliminary data.</text>
</comment>
<dbReference type="Proteomes" id="UP000622475">
    <property type="component" value="Unassembled WGS sequence"/>
</dbReference>
<protein>
    <recommendedName>
        <fullName evidence="4">Conjugative transposon protein TraO</fullName>
    </recommendedName>
</protein>
<dbReference type="NCBIfam" id="NF047436">
    <property type="entry name" value="LA_2272_repeat"/>
    <property type="match status" value="1"/>
</dbReference>
<organism evidence="2 3">
    <name type="scientific">Mucilaginibacter myungsuensis</name>
    <dbReference type="NCBI Taxonomy" id="649104"/>
    <lineage>
        <taxon>Bacteria</taxon>
        <taxon>Pseudomonadati</taxon>
        <taxon>Bacteroidota</taxon>
        <taxon>Sphingobacteriia</taxon>
        <taxon>Sphingobacteriales</taxon>
        <taxon>Sphingobacteriaceae</taxon>
        <taxon>Mucilaginibacter</taxon>
    </lineage>
</organism>
<sequence>MKRSIKVSMIVLLICSGTAVTRGQDTAMRSYFPVGTFHKRNANIYGLSVGLISTYMDTPRNVRSNGIRIEPLGIGFGIPMAGPYPYPKSRSEYQKIMVAPLSEQINGISISPGGTICNCTINGISAGVVGQMSRSVNGMSVSMFNFTQRFNGLQVGMLADAYVMNGVQIGFGTRAGTATGQQIGLTNHAEKLKGIQLGLWNVSDKRKFPIINWGF</sequence>
<evidence type="ECO:0000313" key="2">
    <source>
        <dbReference type="EMBL" id="MBE9662212.1"/>
    </source>
</evidence>
<evidence type="ECO:0008006" key="4">
    <source>
        <dbReference type="Google" id="ProtNLM"/>
    </source>
</evidence>
<reference evidence="2" key="1">
    <citation type="submission" date="2020-10" db="EMBL/GenBank/DDBJ databases">
        <title>Mucilaginibacter mali sp. nov., isolated from rhizosphere soil of apple orchard.</title>
        <authorList>
            <person name="Lee J.-S."/>
            <person name="Kim H.S."/>
            <person name="Kim J.-S."/>
        </authorList>
    </citation>
    <scope>NUCLEOTIDE SEQUENCE</scope>
    <source>
        <strain evidence="2">KCTC 22746</strain>
    </source>
</reference>
<feature type="chain" id="PRO_5037657614" description="Conjugative transposon protein TraO" evidence="1">
    <location>
        <begin position="20"/>
        <end position="215"/>
    </location>
</feature>
<name>A0A929PXG1_9SPHI</name>
<dbReference type="InterPro" id="IPR058093">
    <property type="entry name" value="LA_2272-like"/>
</dbReference>
<evidence type="ECO:0000256" key="1">
    <source>
        <dbReference type="SAM" id="SignalP"/>
    </source>
</evidence>
<evidence type="ECO:0000313" key="3">
    <source>
        <dbReference type="Proteomes" id="UP000622475"/>
    </source>
</evidence>
<keyword evidence="1" id="KW-0732">Signal</keyword>
<feature type="signal peptide" evidence="1">
    <location>
        <begin position="1"/>
        <end position="19"/>
    </location>
</feature>
<keyword evidence="3" id="KW-1185">Reference proteome</keyword>